<dbReference type="GO" id="GO:0008374">
    <property type="term" value="F:O-acyltransferase activity"/>
    <property type="evidence" value="ECO:0007669"/>
    <property type="project" value="TreeGrafter"/>
</dbReference>
<dbReference type="GO" id="GO:0016407">
    <property type="term" value="F:acetyltransferase activity"/>
    <property type="evidence" value="ECO:0007669"/>
    <property type="project" value="InterPro"/>
</dbReference>
<feature type="domain" description="Maltose/galactoside acetyltransferase" evidence="4">
    <location>
        <begin position="82"/>
        <end position="136"/>
    </location>
</feature>
<accession>A0A1Y1VSJ4</accession>
<dbReference type="AlphaFoldDB" id="A0A1Y1VSJ4"/>
<dbReference type="PANTHER" id="PTHR23416">
    <property type="entry name" value="SIALIC ACID SYNTHASE-RELATED"/>
    <property type="match status" value="1"/>
</dbReference>
<dbReference type="EMBL" id="MCFG01000566">
    <property type="protein sequence ID" value="ORX63995.1"/>
    <property type="molecule type" value="Genomic_DNA"/>
</dbReference>
<evidence type="ECO:0000256" key="2">
    <source>
        <dbReference type="ARBA" id="ARBA00022679"/>
    </source>
</evidence>
<dbReference type="PANTHER" id="PTHR23416:SF23">
    <property type="entry name" value="ACETYLTRANSFERASE C18B11.09C-RELATED"/>
    <property type="match status" value="1"/>
</dbReference>
<evidence type="ECO:0000259" key="4">
    <source>
        <dbReference type="SMART" id="SM01266"/>
    </source>
</evidence>
<feature type="region of interest" description="Disordered" evidence="3">
    <location>
        <begin position="1"/>
        <end position="74"/>
    </location>
</feature>
<organism evidence="5 6">
    <name type="scientific">Anaeromyces robustus</name>
    <dbReference type="NCBI Taxonomy" id="1754192"/>
    <lineage>
        <taxon>Eukaryota</taxon>
        <taxon>Fungi</taxon>
        <taxon>Fungi incertae sedis</taxon>
        <taxon>Chytridiomycota</taxon>
        <taxon>Chytridiomycota incertae sedis</taxon>
        <taxon>Neocallimastigomycetes</taxon>
        <taxon>Neocallimastigales</taxon>
        <taxon>Neocallimastigaceae</taxon>
        <taxon>Anaeromyces</taxon>
    </lineage>
</organism>
<dbReference type="InterPro" id="IPR001451">
    <property type="entry name" value="Hexapep"/>
</dbReference>
<dbReference type="Pfam" id="PF14602">
    <property type="entry name" value="Hexapep_2"/>
    <property type="match status" value="1"/>
</dbReference>
<reference evidence="5 6" key="2">
    <citation type="submission" date="2016-08" db="EMBL/GenBank/DDBJ databases">
        <title>Pervasive Adenine N6-methylation of Active Genes in Fungi.</title>
        <authorList>
            <consortium name="DOE Joint Genome Institute"/>
            <person name="Mondo S.J."/>
            <person name="Dannebaum R.O."/>
            <person name="Kuo R.C."/>
            <person name="Labutti K."/>
            <person name="Haridas S."/>
            <person name="Kuo A."/>
            <person name="Salamov A."/>
            <person name="Ahrendt S.R."/>
            <person name="Lipzen A."/>
            <person name="Sullivan W."/>
            <person name="Andreopoulos W.B."/>
            <person name="Clum A."/>
            <person name="Lindquist E."/>
            <person name="Daum C."/>
            <person name="Ramamoorthy G.K."/>
            <person name="Gryganskyi A."/>
            <person name="Culley D."/>
            <person name="Magnuson J.K."/>
            <person name="James T.Y."/>
            <person name="O'Malley M.A."/>
            <person name="Stajich J.E."/>
            <person name="Spatafora J.W."/>
            <person name="Visel A."/>
            <person name="Grigoriev I.V."/>
        </authorList>
    </citation>
    <scope>NUCLEOTIDE SEQUENCE [LARGE SCALE GENOMIC DNA]</scope>
    <source>
        <strain evidence="5 6">S4</strain>
    </source>
</reference>
<comment type="similarity">
    <text evidence="1">Belongs to the transferase hexapeptide repeat family.</text>
</comment>
<gene>
    <name evidence="5" type="ORF">BCR32DRAFT_273270</name>
</gene>
<evidence type="ECO:0000313" key="6">
    <source>
        <dbReference type="Proteomes" id="UP000193944"/>
    </source>
</evidence>
<evidence type="ECO:0000256" key="1">
    <source>
        <dbReference type="ARBA" id="ARBA00007274"/>
    </source>
</evidence>
<dbReference type="OrthoDB" id="25818at2759"/>
<feature type="compositionally biased region" description="Basic and acidic residues" evidence="3">
    <location>
        <begin position="14"/>
        <end position="28"/>
    </location>
</feature>
<dbReference type="SUPFAM" id="SSF51161">
    <property type="entry name" value="Trimeric LpxA-like enzymes"/>
    <property type="match status" value="1"/>
</dbReference>
<sequence>MNENKKTLKKEKHNQKEKIKVKKEENNKQKNKSINIEKKNLKKKNGENENTENNKNIHNKRKSSDINNNNKNNKKTKVISEKNKLLEGKIYDFNDEELTQNRIKCRKLLKKFNNLEPDDNVKREKYLKKIFKKVGKNLEIVPPLYCDYGWNITIGDCCTLHTNTVILDCAEVTIGNNCLFSPGCQLIAVTQTLDYKSRQSGKEYGKPIKIGNDCFFGAGSIICPGVTIGDRVIVGAGTVV</sequence>
<keyword evidence="6" id="KW-1185">Reference proteome</keyword>
<dbReference type="Proteomes" id="UP000193944">
    <property type="component" value="Unassembled WGS sequence"/>
</dbReference>
<dbReference type="CDD" id="cd03357">
    <property type="entry name" value="LbH_MAT_GAT"/>
    <property type="match status" value="1"/>
</dbReference>
<name>A0A1Y1VSJ4_9FUNG</name>
<reference evidence="5 6" key="1">
    <citation type="submission" date="2016-08" db="EMBL/GenBank/DDBJ databases">
        <title>A Parts List for Fungal Cellulosomes Revealed by Comparative Genomics.</title>
        <authorList>
            <consortium name="DOE Joint Genome Institute"/>
            <person name="Haitjema C.H."/>
            <person name="Gilmore S.P."/>
            <person name="Henske J.K."/>
            <person name="Solomon K.V."/>
            <person name="De Groot R."/>
            <person name="Kuo A."/>
            <person name="Mondo S.J."/>
            <person name="Salamov A.A."/>
            <person name="Labutti K."/>
            <person name="Zhao Z."/>
            <person name="Chiniquy J."/>
            <person name="Barry K."/>
            <person name="Brewer H.M."/>
            <person name="Purvine S.O."/>
            <person name="Wright A.T."/>
            <person name="Boxma B."/>
            <person name="Van Alen T."/>
            <person name="Hackstein J.H."/>
            <person name="Baker S.E."/>
            <person name="Grigoriev I.V."/>
            <person name="O'Malley M.A."/>
        </authorList>
    </citation>
    <scope>NUCLEOTIDE SEQUENCE [LARGE SCALE GENOMIC DNA]</scope>
    <source>
        <strain evidence="5 6">S4</strain>
    </source>
</reference>
<keyword evidence="2" id="KW-0808">Transferase</keyword>
<dbReference type="InterPro" id="IPR024688">
    <property type="entry name" value="Mac_dom"/>
</dbReference>
<evidence type="ECO:0000256" key="3">
    <source>
        <dbReference type="SAM" id="MobiDB-lite"/>
    </source>
</evidence>
<proteinExistence type="inferred from homology"/>
<feature type="non-terminal residue" evidence="5">
    <location>
        <position position="240"/>
    </location>
</feature>
<dbReference type="Gene3D" id="2.160.10.10">
    <property type="entry name" value="Hexapeptide repeat proteins"/>
    <property type="match status" value="1"/>
</dbReference>
<dbReference type="STRING" id="1754192.A0A1Y1VSJ4"/>
<dbReference type="InterPro" id="IPR011004">
    <property type="entry name" value="Trimer_LpxA-like_sf"/>
</dbReference>
<evidence type="ECO:0000313" key="5">
    <source>
        <dbReference type="EMBL" id="ORX63995.1"/>
    </source>
</evidence>
<dbReference type="SMART" id="SM01266">
    <property type="entry name" value="Mac"/>
    <property type="match status" value="1"/>
</dbReference>
<feature type="compositionally biased region" description="Basic and acidic residues" evidence="3">
    <location>
        <begin position="35"/>
        <end position="47"/>
    </location>
</feature>
<dbReference type="Pfam" id="PF12464">
    <property type="entry name" value="Mac"/>
    <property type="match status" value="1"/>
</dbReference>
<protein>
    <submittedName>
        <fullName evidence="5">Trimeric LpxA-like protein</fullName>
    </submittedName>
</protein>
<comment type="caution">
    <text evidence="5">The sequence shown here is derived from an EMBL/GenBank/DDBJ whole genome shotgun (WGS) entry which is preliminary data.</text>
</comment>
<dbReference type="InterPro" id="IPR051159">
    <property type="entry name" value="Hexapeptide_acetyltransf"/>
</dbReference>